<name>A0ABW7WVB0_9NOCA</name>
<organism evidence="4 5">
    <name type="scientific">Nocardia xishanensis</name>
    <dbReference type="NCBI Taxonomy" id="238964"/>
    <lineage>
        <taxon>Bacteria</taxon>
        <taxon>Bacillati</taxon>
        <taxon>Actinomycetota</taxon>
        <taxon>Actinomycetes</taxon>
        <taxon>Mycobacteriales</taxon>
        <taxon>Nocardiaceae</taxon>
        <taxon>Nocardia</taxon>
    </lineage>
</organism>
<sequence length="49" mass="5282">MSRATARGRGCGCATSSAPDTPPRSGPFMLHCHNLEHEDMAMMADFVTE</sequence>
<reference evidence="4 5" key="1">
    <citation type="submission" date="2024-10" db="EMBL/GenBank/DDBJ databases">
        <title>The Natural Products Discovery Center: Release of the First 8490 Sequenced Strains for Exploring Actinobacteria Biosynthetic Diversity.</title>
        <authorList>
            <person name="Kalkreuter E."/>
            <person name="Kautsar S.A."/>
            <person name="Yang D."/>
            <person name="Bader C.D."/>
            <person name="Teijaro C.N."/>
            <person name="Fluegel L."/>
            <person name="Davis C.M."/>
            <person name="Simpson J.R."/>
            <person name="Lauterbach L."/>
            <person name="Steele A.D."/>
            <person name="Gui C."/>
            <person name="Meng S."/>
            <person name="Li G."/>
            <person name="Viehrig K."/>
            <person name="Ye F."/>
            <person name="Su P."/>
            <person name="Kiefer A.F."/>
            <person name="Nichols A."/>
            <person name="Cepeda A.J."/>
            <person name="Yan W."/>
            <person name="Fan B."/>
            <person name="Jiang Y."/>
            <person name="Adhikari A."/>
            <person name="Zheng C.-J."/>
            <person name="Schuster L."/>
            <person name="Cowan T.M."/>
            <person name="Smanski M.J."/>
            <person name="Chevrette M.G."/>
            <person name="De Carvalho L.P.S."/>
            <person name="Shen B."/>
        </authorList>
    </citation>
    <scope>NUCLEOTIDE SEQUENCE [LARGE SCALE GENOMIC DNA]</scope>
    <source>
        <strain evidence="4 5">NPDC019275</strain>
    </source>
</reference>
<dbReference type="SUPFAM" id="SSF49503">
    <property type="entry name" value="Cupredoxins"/>
    <property type="match status" value="1"/>
</dbReference>
<evidence type="ECO:0000259" key="3">
    <source>
        <dbReference type="Pfam" id="PF07731"/>
    </source>
</evidence>
<dbReference type="EMBL" id="JBIRYO010000003">
    <property type="protein sequence ID" value="MFI2472791.1"/>
    <property type="molecule type" value="Genomic_DNA"/>
</dbReference>
<dbReference type="InterPro" id="IPR008972">
    <property type="entry name" value="Cupredoxin"/>
</dbReference>
<dbReference type="InterPro" id="IPR002355">
    <property type="entry name" value="Cu_oxidase_Cu_BS"/>
</dbReference>
<dbReference type="PROSITE" id="PS00080">
    <property type="entry name" value="MULTICOPPER_OXIDASE2"/>
    <property type="match status" value="1"/>
</dbReference>
<evidence type="ECO:0000256" key="1">
    <source>
        <dbReference type="ARBA" id="ARBA00022723"/>
    </source>
</evidence>
<keyword evidence="5" id="KW-1185">Reference proteome</keyword>
<dbReference type="RefSeq" id="WP_397091680.1">
    <property type="nucleotide sequence ID" value="NZ_JBEYCD010000005.1"/>
</dbReference>
<feature type="region of interest" description="Disordered" evidence="2">
    <location>
        <begin position="1"/>
        <end position="26"/>
    </location>
</feature>
<proteinExistence type="predicted"/>
<evidence type="ECO:0000313" key="4">
    <source>
        <dbReference type="EMBL" id="MFI2472791.1"/>
    </source>
</evidence>
<dbReference type="Pfam" id="PF07731">
    <property type="entry name" value="Cu-oxidase_2"/>
    <property type="match status" value="1"/>
</dbReference>
<gene>
    <name evidence="4" type="ORF">ACH49W_05380</name>
</gene>
<accession>A0ABW7WVB0</accession>
<protein>
    <submittedName>
        <fullName evidence="4">Multicopper oxidase domain-containing protein</fullName>
    </submittedName>
</protein>
<dbReference type="InterPro" id="IPR011706">
    <property type="entry name" value="Cu-oxidase_C"/>
</dbReference>
<dbReference type="Gene3D" id="2.60.40.420">
    <property type="entry name" value="Cupredoxins - blue copper proteins"/>
    <property type="match status" value="1"/>
</dbReference>
<dbReference type="Proteomes" id="UP001611415">
    <property type="component" value="Unassembled WGS sequence"/>
</dbReference>
<feature type="domain" description="Plastocyanin-like" evidence="3">
    <location>
        <begin position="24"/>
        <end position="48"/>
    </location>
</feature>
<evidence type="ECO:0000256" key="2">
    <source>
        <dbReference type="SAM" id="MobiDB-lite"/>
    </source>
</evidence>
<evidence type="ECO:0000313" key="5">
    <source>
        <dbReference type="Proteomes" id="UP001611415"/>
    </source>
</evidence>
<comment type="caution">
    <text evidence="4">The sequence shown here is derived from an EMBL/GenBank/DDBJ whole genome shotgun (WGS) entry which is preliminary data.</text>
</comment>
<keyword evidence="1" id="KW-0479">Metal-binding</keyword>